<feature type="transmembrane region" description="Helical" evidence="1">
    <location>
        <begin position="27"/>
        <end position="47"/>
    </location>
</feature>
<keyword evidence="1" id="KW-1133">Transmembrane helix</keyword>
<accession>A0A6B0TT66</accession>
<keyword evidence="1" id="KW-0812">Transmembrane</keyword>
<keyword evidence="1" id="KW-0472">Membrane</keyword>
<evidence type="ECO:0000259" key="2">
    <source>
        <dbReference type="Pfam" id="PF07811"/>
    </source>
</evidence>
<name>A0A6B0TT66_9RHOB</name>
<dbReference type="InterPro" id="IPR012495">
    <property type="entry name" value="TadE-like_dom"/>
</dbReference>
<protein>
    <submittedName>
        <fullName evidence="3">Pilus assembly protein</fullName>
    </submittedName>
</protein>
<dbReference type="Pfam" id="PF07811">
    <property type="entry name" value="TadE"/>
    <property type="match status" value="1"/>
</dbReference>
<dbReference type="Proteomes" id="UP000436016">
    <property type="component" value="Unassembled WGS sequence"/>
</dbReference>
<dbReference type="EMBL" id="WUWG01000001">
    <property type="protein sequence ID" value="MXU64995.1"/>
    <property type="molecule type" value="Genomic_DNA"/>
</dbReference>
<feature type="domain" description="TadE-like" evidence="2">
    <location>
        <begin position="21"/>
        <end position="63"/>
    </location>
</feature>
<organism evidence="3 4">
    <name type="scientific">Oceanomicrobium pacificus</name>
    <dbReference type="NCBI Taxonomy" id="2692916"/>
    <lineage>
        <taxon>Bacteria</taxon>
        <taxon>Pseudomonadati</taxon>
        <taxon>Pseudomonadota</taxon>
        <taxon>Alphaproteobacteria</taxon>
        <taxon>Rhodobacterales</taxon>
        <taxon>Paracoccaceae</taxon>
        <taxon>Oceanomicrobium</taxon>
    </lineage>
</organism>
<evidence type="ECO:0000313" key="3">
    <source>
        <dbReference type="EMBL" id="MXU64995.1"/>
    </source>
</evidence>
<reference evidence="3 4" key="1">
    <citation type="submission" date="2019-12" db="EMBL/GenBank/DDBJ databases">
        <title>Strain KN286 was isolated from seawater, which was collected from Caroline Seamount in the tropical western Pacific.</title>
        <authorList>
            <person name="Wang Q."/>
        </authorList>
    </citation>
    <scope>NUCLEOTIDE SEQUENCE [LARGE SCALE GENOMIC DNA]</scope>
    <source>
        <strain evidence="3 4">KN286</strain>
    </source>
</reference>
<gene>
    <name evidence="3" type="ORF">GSH16_06020</name>
</gene>
<dbReference type="RefSeq" id="WP_160852851.1">
    <property type="nucleotide sequence ID" value="NZ_WUWG01000001.1"/>
</dbReference>
<keyword evidence="4" id="KW-1185">Reference proteome</keyword>
<dbReference type="AlphaFoldDB" id="A0A6B0TT66"/>
<proteinExistence type="predicted"/>
<evidence type="ECO:0000256" key="1">
    <source>
        <dbReference type="SAM" id="Phobius"/>
    </source>
</evidence>
<sequence length="180" mass="20297">MRQILPRLTGHLRHFWSDSSGNATVEFVIIAPVLFSTVLSIFESGWLMTKYMMLDRGVDMAVRDVRLVKNPTMSHDDLKDDICNYAKIFKDCSRTLVLELVPLDLNAAYPGNEPNCFDRTEEIEPKKEFSTGAHEEIMFVRACVVTDPIFPGLGIGLQLEKDNTGGYRMVSFGAFMNEPA</sequence>
<evidence type="ECO:0000313" key="4">
    <source>
        <dbReference type="Proteomes" id="UP000436016"/>
    </source>
</evidence>
<comment type="caution">
    <text evidence="3">The sequence shown here is derived from an EMBL/GenBank/DDBJ whole genome shotgun (WGS) entry which is preliminary data.</text>
</comment>